<keyword evidence="7" id="KW-0472">Membrane</keyword>
<dbReference type="PANTHER" id="PTHR42878:SF15">
    <property type="entry name" value="BACTERIOPHYTOCHROME"/>
    <property type="match status" value="1"/>
</dbReference>
<keyword evidence="6" id="KW-0175">Coiled coil</keyword>
<evidence type="ECO:0000256" key="5">
    <source>
        <dbReference type="PROSITE-ProRule" id="PRU00339"/>
    </source>
</evidence>
<evidence type="ECO:0000259" key="8">
    <source>
        <dbReference type="PROSITE" id="PS50109"/>
    </source>
</evidence>
<keyword evidence="10" id="KW-1185">Reference proteome</keyword>
<dbReference type="SUPFAM" id="SSF55874">
    <property type="entry name" value="ATPase domain of HSP90 chaperone/DNA topoisomerase II/histidine kinase"/>
    <property type="match status" value="1"/>
</dbReference>
<dbReference type="InterPro" id="IPR050351">
    <property type="entry name" value="BphY/WalK/GraS-like"/>
</dbReference>
<dbReference type="SMART" id="SM00028">
    <property type="entry name" value="TPR"/>
    <property type="match status" value="8"/>
</dbReference>
<keyword evidence="5" id="KW-0802">TPR repeat</keyword>
<dbReference type="Pfam" id="PF02518">
    <property type="entry name" value="HATPase_c"/>
    <property type="match status" value="1"/>
</dbReference>
<keyword evidence="4" id="KW-0418">Kinase</keyword>
<feature type="coiled-coil region" evidence="6">
    <location>
        <begin position="598"/>
        <end position="685"/>
    </location>
</feature>
<name>A0ABS1L0S1_9BACT</name>
<gene>
    <name evidence="9" type="ORF">JI741_28905</name>
</gene>
<protein>
    <recommendedName>
        <fullName evidence="2">histidine kinase</fullName>
        <ecNumber evidence="2">2.7.13.3</ecNumber>
    </recommendedName>
</protein>
<feature type="transmembrane region" description="Helical" evidence="7">
    <location>
        <begin position="572"/>
        <end position="595"/>
    </location>
</feature>
<evidence type="ECO:0000256" key="4">
    <source>
        <dbReference type="ARBA" id="ARBA00022777"/>
    </source>
</evidence>
<evidence type="ECO:0000256" key="6">
    <source>
        <dbReference type="SAM" id="Coils"/>
    </source>
</evidence>
<dbReference type="SUPFAM" id="SSF47384">
    <property type="entry name" value="Homodimeric domain of signal transducing histidine kinase"/>
    <property type="match status" value="1"/>
</dbReference>
<dbReference type="Gene3D" id="1.25.40.10">
    <property type="entry name" value="Tetratricopeptide repeat domain"/>
    <property type="match status" value="3"/>
</dbReference>
<dbReference type="InterPro" id="IPR036097">
    <property type="entry name" value="HisK_dim/P_sf"/>
</dbReference>
<dbReference type="InterPro" id="IPR011990">
    <property type="entry name" value="TPR-like_helical_dom_sf"/>
</dbReference>
<keyword evidence="3" id="KW-0808">Transferase</keyword>
<dbReference type="InterPro" id="IPR019734">
    <property type="entry name" value="TPR_rpt"/>
</dbReference>
<dbReference type="PROSITE" id="PS50005">
    <property type="entry name" value="TPR"/>
    <property type="match status" value="2"/>
</dbReference>
<dbReference type="CDD" id="cd00075">
    <property type="entry name" value="HATPase"/>
    <property type="match status" value="1"/>
</dbReference>
<evidence type="ECO:0000313" key="10">
    <source>
        <dbReference type="Proteomes" id="UP000613030"/>
    </source>
</evidence>
<dbReference type="SMART" id="SM00387">
    <property type="entry name" value="HATPase_c"/>
    <property type="match status" value="1"/>
</dbReference>
<dbReference type="InterPro" id="IPR036890">
    <property type="entry name" value="HATPase_C_sf"/>
</dbReference>
<dbReference type="Pfam" id="PF13424">
    <property type="entry name" value="TPR_12"/>
    <property type="match status" value="1"/>
</dbReference>
<dbReference type="InterPro" id="IPR005467">
    <property type="entry name" value="His_kinase_dom"/>
</dbReference>
<evidence type="ECO:0000256" key="3">
    <source>
        <dbReference type="ARBA" id="ARBA00022679"/>
    </source>
</evidence>
<comment type="caution">
    <text evidence="9">The sequence shown here is derived from an EMBL/GenBank/DDBJ whole genome shotgun (WGS) entry which is preliminary data.</text>
</comment>
<keyword evidence="7" id="KW-0812">Transmembrane</keyword>
<dbReference type="RefSeq" id="WP_202015635.1">
    <property type="nucleotide sequence ID" value="NZ_JAERRB010000015.1"/>
</dbReference>
<evidence type="ECO:0000313" key="9">
    <source>
        <dbReference type="EMBL" id="MBL0745285.1"/>
    </source>
</evidence>
<dbReference type="EMBL" id="JAERRB010000015">
    <property type="protein sequence ID" value="MBL0745285.1"/>
    <property type="molecule type" value="Genomic_DNA"/>
</dbReference>
<sequence>MQPHRNAQLIFSFLIVFTAVLHTPGLAQTRAIARWKLALEAAQQPEEKADYCYQLAEALYSHNLEDGLAYAQQSLQWAQDGDYKKGEAQALTSLGKYYFFRGDMVAAGQHYRKALALAAGKNWDEYPAKTYLRLNTLHRVMANFDSARFYLDKTEPLLAQRAPDALVSSLWENRGLLANAFAHNDEALVWLKRAARLNQSLRDSVRLADVWRAIGAVFKDMSSNDSSFYYYDKAEALAVKVNDPVILMLLNLNRGETNFSTGAFEKSIQNYTTAVNLLKDHNYSLYYGIALFKIGEVHENEGSYHTAYEYFYNAIKEYERINARQEIQRTYTQIGWCYVYQDNFSQAMENAQHSLAIAQQIGDSASIGQNQNLVGYIHYKTKKYDDALASFEQAITIRKKIKDWYGYGFSLYNSALTYLELHQYPKAHALFLESIEVDKRVGKKIGILFTSNTLGLQYAKERNFALSAHYLAEANALAKSIPVTTQLLSNYQNYIYLYEAKNDQRNVIVYYKLFTKLKDSLNNEINAGRIAKADALFQLQKKANEILLMNKESELQQDRIRIQQREIVFQRMVIGLGIVGILILGIVIFVIYRLFRANKKSKEQLHKQNSEIIEQKEEIQAQSEELQESNEKLYALNATLSEKNEEIEMQSEKLKVANDALEDVNNSLEKRVDDRTRELNKAYHELETFFYHTSHDFRRPLTTYLGLVELANATLTDQQALYLFDKIKQTTIGLDSMLMKLQSISNVNYHDLEAAVDLEPLLKACVAKFGDDIDCKQIAVSVSTTAKHVQSNPFLLTVIVENLVDNAIQFSHPQNPQLTVLARAVSDGVEILVSDNGQGIDDRLKPRIFEMYYRANASSKGNGLGLYIVKRAVEKIGGTISFTSVLHQGSCFTVKVPSKKG</sequence>
<dbReference type="SUPFAM" id="SSF48452">
    <property type="entry name" value="TPR-like"/>
    <property type="match status" value="3"/>
</dbReference>
<organism evidence="9 10">
    <name type="scientific">Chryseolinea lacunae</name>
    <dbReference type="NCBI Taxonomy" id="2801331"/>
    <lineage>
        <taxon>Bacteria</taxon>
        <taxon>Pseudomonadati</taxon>
        <taxon>Bacteroidota</taxon>
        <taxon>Cytophagia</taxon>
        <taxon>Cytophagales</taxon>
        <taxon>Fulvivirgaceae</taxon>
        <taxon>Chryseolinea</taxon>
    </lineage>
</organism>
<dbReference type="PRINTS" id="PR00344">
    <property type="entry name" value="BCTRLSENSOR"/>
</dbReference>
<evidence type="ECO:0000256" key="1">
    <source>
        <dbReference type="ARBA" id="ARBA00000085"/>
    </source>
</evidence>
<dbReference type="Proteomes" id="UP000613030">
    <property type="component" value="Unassembled WGS sequence"/>
</dbReference>
<evidence type="ECO:0000256" key="2">
    <source>
        <dbReference type="ARBA" id="ARBA00012438"/>
    </source>
</evidence>
<feature type="domain" description="Histidine kinase" evidence="8">
    <location>
        <begin position="692"/>
        <end position="900"/>
    </location>
</feature>
<dbReference type="EC" id="2.7.13.3" evidence="2"/>
<dbReference type="Gene3D" id="1.10.287.130">
    <property type="match status" value="1"/>
</dbReference>
<dbReference type="Gene3D" id="3.30.565.10">
    <property type="entry name" value="Histidine kinase-like ATPase, C-terminal domain"/>
    <property type="match status" value="1"/>
</dbReference>
<feature type="repeat" description="TPR" evidence="5">
    <location>
        <begin position="368"/>
        <end position="401"/>
    </location>
</feature>
<dbReference type="InterPro" id="IPR004358">
    <property type="entry name" value="Sig_transdc_His_kin-like_C"/>
</dbReference>
<dbReference type="InterPro" id="IPR003594">
    <property type="entry name" value="HATPase_dom"/>
</dbReference>
<keyword evidence="7" id="KW-1133">Transmembrane helix</keyword>
<feature type="repeat" description="TPR" evidence="5">
    <location>
        <begin position="88"/>
        <end position="121"/>
    </location>
</feature>
<evidence type="ECO:0000256" key="7">
    <source>
        <dbReference type="SAM" id="Phobius"/>
    </source>
</evidence>
<dbReference type="PANTHER" id="PTHR42878">
    <property type="entry name" value="TWO-COMPONENT HISTIDINE KINASE"/>
    <property type="match status" value="1"/>
</dbReference>
<dbReference type="PROSITE" id="PS50109">
    <property type="entry name" value="HIS_KIN"/>
    <property type="match status" value="1"/>
</dbReference>
<accession>A0ABS1L0S1</accession>
<comment type="catalytic activity">
    <reaction evidence="1">
        <text>ATP + protein L-histidine = ADP + protein N-phospho-L-histidine.</text>
        <dbReference type="EC" id="2.7.13.3"/>
    </reaction>
</comment>
<proteinExistence type="predicted"/>
<reference evidence="9 10" key="1">
    <citation type="submission" date="2021-01" db="EMBL/GenBank/DDBJ databases">
        <title>Chryseolinea sp. Jin1 Genome sequencing and assembly.</title>
        <authorList>
            <person name="Kim I."/>
        </authorList>
    </citation>
    <scope>NUCLEOTIDE SEQUENCE [LARGE SCALE GENOMIC DNA]</scope>
    <source>
        <strain evidence="9 10">Jin1</strain>
    </source>
</reference>